<dbReference type="InterPro" id="IPR036397">
    <property type="entry name" value="RNaseH_sf"/>
</dbReference>
<dbReference type="InterPro" id="IPR012337">
    <property type="entry name" value="RNaseH-like_sf"/>
</dbReference>
<dbReference type="EMBL" id="CAJVQB010165766">
    <property type="protein sequence ID" value="CAG8856959.1"/>
    <property type="molecule type" value="Genomic_DNA"/>
</dbReference>
<name>A0ABN7XSB2_GIGMA</name>
<protein>
    <submittedName>
        <fullName evidence="1">36521_t:CDS:1</fullName>
    </submittedName>
</protein>
<evidence type="ECO:0000313" key="2">
    <source>
        <dbReference type="Proteomes" id="UP000789901"/>
    </source>
</evidence>
<accession>A0ABN7XSB2</accession>
<dbReference type="Gene3D" id="3.30.420.10">
    <property type="entry name" value="Ribonuclease H-like superfamily/Ribonuclease H"/>
    <property type="match status" value="1"/>
</dbReference>
<gene>
    <name evidence="1" type="ORF">GMARGA_LOCUS45780</name>
</gene>
<reference evidence="1 2" key="1">
    <citation type="submission" date="2021-06" db="EMBL/GenBank/DDBJ databases">
        <authorList>
            <person name="Kallberg Y."/>
            <person name="Tangrot J."/>
            <person name="Rosling A."/>
        </authorList>
    </citation>
    <scope>NUCLEOTIDE SEQUENCE [LARGE SCALE GENOMIC DNA]</scope>
    <source>
        <strain evidence="1 2">120-4 pot B 10/14</strain>
    </source>
</reference>
<dbReference type="SUPFAM" id="SSF53098">
    <property type="entry name" value="Ribonuclease H-like"/>
    <property type="match status" value="1"/>
</dbReference>
<evidence type="ECO:0000313" key="1">
    <source>
        <dbReference type="EMBL" id="CAG8856959.1"/>
    </source>
</evidence>
<keyword evidence="2" id="KW-1185">Reference proteome</keyword>
<comment type="caution">
    <text evidence="1">The sequence shown here is derived from an EMBL/GenBank/DDBJ whole genome shotgun (WGS) entry which is preliminary data.</text>
</comment>
<feature type="non-terminal residue" evidence="1">
    <location>
        <position position="1"/>
    </location>
</feature>
<sequence length="172" mass="20037">WILDNQVRIKFCAAIPNAPNSTRAETESIFYLLLIIPNNTLVNIHIDNVSTIQILQNLPYFQNTLIKLTNWDIVHNINYLLNHQNISITLHKVKAHSNNVLHTNANQLAKRSTDKKPIEINSNYFLPPSFFSWKKFTITFKLCKFIKNIFLIQNINNLIQLKSIQNLPLFNI</sequence>
<dbReference type="Proteomes" id="UP000789901">
    <property type="component" value="Unassembled WGS sequence"/>
</dbReference>
<feature type="non-terminal residue" evidence="1">
    <location>
        <position position="172"/>
    </location>
</feature>
<proteinExistence type="predicted"/>
<organism evidence="1 2">
    <name type="scientific">Gigaspora margarita</name>
    <dbReference type="NCBI Taxonomy" id="4874"/>
    <lineage>
        <taxon>Eukaryota</taxon>
        <taxon>Fungi</taxon>
        <taxon>Fungi incertae sedis</taxon>
        <taxon>Mucoromycota</taxon>
        <taxon>Glomeromycotina</taxon>
        <taxon>Glomeromycetes</taxon>
        <taxon>Diversisporales</taxon>
        <taxon>Gigasporaceae</taxon>
        <taxon>Gigaspora</taxon>
    </lineage>
</organism>